<proteinExistence type="predicted"/>
<dbReference type="Proteomes" id="UP001145069">
    <property type="component" value="Unassembled WGS sequence"/>
</dbReference>
<keyword evidence="3" id="KW-1185">Reference proteome</keyword>
<feature type="transmembrane region" description="Helical" evidence="1">
    <location>
        <begin position="88"/>
        <end position="115"/>
    </location>
</feature>
<evidence type="ECO:0000313" key="2">
    <source>
        <dbReference type="EMBL" id="MDC3416549.1"/>
    </source>
</evidence>
<evidence type="ECO:0000256" key="1">
    <source>
        <dbReference type="SAM" id="Phobius"/>
    </source>
</evidence>
<keyword evidence="1" id="KW-1133">Transmembrane helix</keyword>
<dbReference type="EMBL" id="JAMQKC010000003">
    <property type="protein sequence ID" value="MDC3416549.1"/>
    <property type="molecule type" value="Genomic_DNA"/>
</dbReference>
<feature type="transmembrane region" description="Helical" evidence="1">
    <location>
        <begin position="56"/>
        <end position="76"/>
    </location>
</feature>
<evidence type="ECO:0000313" key="3">
    <source>
        <dbReference type="Proteomes" id="UP001145069"/>
    </source>
</evidence>
<organism evidence="2 3">
    <name type="scientific">Aquibacillus salsiterrae</name>
    <dbReference type="NCBI Taxonomy" id="2950439"/>
    <lineage>
        <taxon>Bacteria</taxon>
        <taxon>Bacillati</taxon>
        <taxon>Bacillota</taxon>
        <taxon>Bacilli</taxon>
        <taxon>Bacillales</taxon>
        <taxon>Bacillaceae</taxon>
        <taxon>Aquibacillus</taxon>
    </lineage>
</organism>
<dbReference type="RefSeq" id="WP_272445551.1">
    <property type="nucleotide sequence ID" value="NZ_JAMQKC010000003.1"/>
</dbReference>
<gene>
    <name evidence="2" type="ORF">NC799_06420</name>
</gene>
<reference evidence="2" key="1">
    <citation type="submission" date="2022-06" db="EMBL/GenBank/DDBJ databases">
        <title>Aquibacillus sp. a new bacterium isolated from soil saline samples.</title>
        <authorList>
            <person name="Galisteo C."/>
            <person name="De La Haba R."/>
            <person name="Sanchez-Porro C."/>
            <person name="Ventosa A."/>
        </authorList>
    </citation>
    <scope>NUCLEOTIDE SEQUENCE</scope>
    <source>
        <strain evidence="2">3ASR75-54</strain>
    </source>
</reference>
<keyword evidence="1" id="KW-0472">Membrane</keyword>
<comment type="caution">
    <text evidence="2">The sequence shown here is derived from an EMBL/GenBank/DDBJ whole genome shotgun (WGS) entry which is preliminary data.</text>
</comment>
<dbReference type="AlphaFoldDB" id="A0A9X3WFM1"/>
<keyword evidence="1" id="KW-0812">Transmembrane</keyword>
<name>A0A9X3WFM1_9BACI</name>
<sequence length="123" mass="13970">MLLQMNFWLINTSQLVPLGITDELLQYFIGAAGVIGCYFILQPLIRLFVILEWTKLINYLLASFLFLIVFGFLYIVRGTIDANSVNQLANITFGISLFGVGLFLTYLVQSAISYFKQQRSKSI</sequence>
<accession>A0A9X3WFM1</accession>
<feature type="transmembrane region" description="Helical" evidence="1">
    <location>
        <begin position="24"/>
        <end position="44"/>
    </location>
</feature>
<protein>
    <submittedName>
        <fullName evidence="2">Uncharacterized protein</fullName>
    </submittedName>
</protein>